<feature type="compositionally biased region" description="Low complexity" evidence="1">
    <location>
        <begin position="55"/>
        <end position="66"/>
    </location>
</feature>
<feature type="region of interest" description="Disordered" evidence="1">
    <location>
        <begin position="168"/>
        <end position="197"/>
    </location>
</feature>
<feature type="region of interest" description="Disordered" evidence="1">
    <location>
        <begin position="1"/>
        <end position="142"/>
    </location>
</feature>
<feature type="compositionally biased region" description="Low complexity" evidence="1">
    <location>
        <begin position="719"/>
        <end position="751"/>
    </location>
</feature>
<accession>A0A9D4YWN4</accession>
<dbReference type="PANTHER" id="PTHR35761">
    <property type="entry name" value="ATR INTERACTING PROTEIN"/>
    <property type="match status" value="1"/>
</dbReference>
<organism evidence="2 3">
    <name type="scientific">Chlorella vulgaris</name>
    <name type="common">Green alga</name>
    <dbReference type="NCBI Taxonomy" id="3077"/>
    <lineage>
        <taxon>Eukaryota</taxon>
        <taxon>Viridiplantae</taxon>
        <taxon>Chlorophyta</taxon>
        <taxon>core chlorophytes</taxon>
        <taxon>Trebouxiophyceae</taxon>
        <taxon>Chlorellales</taxon>
        <taxon>Chlorellaceae</taxon>
        <taxon>Chlorella clade</taxon>
        <taxon>Chlorella</taxon>
    </lineage>
</organism>
<evidence type="ECO:0000313" key="3">
    <source>
        <dbReference type="Proteomes" id="UP001055712"/>
    </source>
</evidence>
<reference evidence="2" key="1">
    <citation type="journal article" date="2019" name="Plant J.">
        <title>Chlorella vulgaris genome assembly and annotation reveals the molecular basis for metabolic acclimation to high light conditions.</title>
        <authorList>
            <person name="Cecchin M."/>
            <person name="Marcolungo L."/>
            <person name="Rossato M."/>
            <person name="Girolomoni L."/>
            <person name="Cosentino E."/>
            <person name="Cuine S."/>
            <person name="Li-Beisson Y."/>
            <person name="Delledonne M."/>
            <person name="Ballottari M."/>
        </authorList>
    </citation>
    <scope>NUCLEOTIDE SEQUENCE</scope>
    <source>
        <strain evidence="2">211/11P</strain>
    </source>
</reference>
<sequence>MEEDDGMEDMDDSFFSAIDQLVAKHKEQHTQVVPPPLRGSQPSSPGCQPAAASLPQPMQPFKQQMPLAPLQQSNGLQGPRTAVHHAQPAWQQGAGAHYGNGGGPASGRQQQQQQQQQHPPSWAQHPVGSSALQPQEAQGRLAQLQAELSRTQSQNKLLASNLQQKDRELSGLRQQKAQLERAAQGSGGGGAPPRPFAVGEMQKQLELAQKQLAFKESEMEDLRRQHAERTERLRQAEASVAELRRGLKLAGQEAAAAAAAAAADVSGQGAAHAAASGQGRSSGRTSTGRAQSSDAAAAAAAVQLSGGQKRRSLSSGAAGGTAAQASGAAVTGGGAAGGGVQPAGCGAAAADSCRPLLDPAVLAAASSLTSSASLVSRLMAACSASMGQLVGAGLGGAPHGGGSRAAPAPTASTALLLRSRLAATAHAPDVDSLAFTATFAQRVQQVACGMLPPSVLLDSIGSLAAASLVQLHGGAGGAAVSAAAAPLLEQRLRLIAAGLHVAQHLLELDPGCRAAALAPRIGDGGSITSLSAAFSPVPARQPSSRVQFSCNGAAAVVAAPRVGSLPASTSIGGAAMPGTALVVQRHPAVFAGLQSGYSGGGGSVLLPVVLAVALRLGQQHEEVLAAALGVAVEMARAVQGEARAAMAPLFTSGAVELFMQAPPLRSQALRLLHLLLEAPPLAALFEGSLGLSAAARGDPAPPTATGATSGTSGGLEGRAGSSTSVAAAEAASGGPAELQEQQQQQQQQQQQMPMQVDGGSGGENGGEGTPWLGAALIAEILLDSFALDIEPPLAGSSTCSRSDGGSELAASTSSSGPGVAACGGGGVAAARAAMQLVAMLREERHQGLLLALLLDDALGAPGCMLAQRLIQLAEAATAQPGEEASLMLLCPEQWPTAQPGQAAPSQAAASGSGVLLQQQAGWQQRLRVVQEALTLLRGLLVEDSTRMAAIDDLATMPAAARLTLTTLSRLACMEAPPPPAAAVAPPPPPLPLAPWARAIGSATDYPSVAEAGGGSSGAVGALPGCSVEDVLYMARSCRRRVLQRLQQAQMQQG</sequence>
<dbReference type="OrthoDB" id="10676652at2759"/>
<feature type="compositionally biased region" description="Low complexity" evidence="1">
    <location>
        <begin position="695"/>
        <end position="710"/>
    </location>
</feature>
<proteinExistence type="predicted"/>
<feature type="compositionally biased region" description="Low complexity" evidence="1">
    <location>
        <begin position="106"/>
        <end position="117"/>
    </location>
</feature>
<comment type="caution">
    <text evidence="2">The sequence shown here is derived from an EMBL/GenBank/DDBJ whole genome shotgun (WGS) entry which is preliminary data.</text>
</comment>
<dbReference type="InterPro" id="IPR044952">
    <property type="entry name" value="SUV2"/>
</dbReference>
<name>A0A9D4YWN4_CHLVU</name>
<dbReference type="Proteomes" id="UP001055712">
    <property type="component" value="Unassembled WGS sequence"/>
</dbReference>
<evidence type="ECO:0000313" key="2">
    <source>
        <dbReference type="EMBL" id="KAI3430525.1"/>
    </source>
</evidence>
<protein>
    <submittedName>
        <fullName evidence="2">Uncharacterized protein</fullName>
    </submittedName>
</protein>
<reference evidence="2" key="2">
    <citation type="submission" date="2020-11" db="EMBL/GenBank/DDBJ databases">
        <authorList>
            <person name="Cecchin M."/>
            <person name="Marcolungo L."/>
            <person name="Rossato M."/>
            <person name="Girolomoni L."/>
            <person name="Cosentino E."/>
            <person name="Cuine S."/>
            <person name="Li-Beisson Y."/>
            <person name="Delledonne M."/>
            <person name="Ballottari M."/>
        </authorList>
    </citation>
    <scope>NUCLEOTIDE SEQUENCE</scope>
    <source>
        <strain evidence="2">211/11P</strain>
        <tissue evidence="2">Whole cell</tissue>
    </source>
</reference>
<gene>
    <name evidence="2" type="ORF">D9Q98_005118</name>
</gene>
<keyword evidence="3" id="KW-1185">Reference proteome</keyword>
<feature type="region of interest" description="Disordered" evidence="1">
    <location>
        <begin position="273"/>
        <end position="294"/>
    </location>
</feature>
<evidence type="ECO:0000256" key="1">
    <source>
        <dbReference type="SAM" id="MobiDB-lite"/>
    </source>
</evidence>
<dbReference type="PANTHER" id="PTHR35761:SF1">
    <property type="entry name" value="PROTEIN SENSITIVE TO UV 2"/>
    <property type="match status" value="1"/>
</dbReference>
<feature type="compositionally biased region" description="Polar residues" evidence="1">
    <location>
        <begin position="796"/>
        <end position="815"/>
    </location>
</feature>
<feature type="compositionally biased region" description="Acidic residues" evidence="1">
    <location>
        <begin position="1"/>
        <end position="12"/>
    </location>
</feature>
<feature type="compositionally biased region" description="Gly residues" evidence="1">
    <location>
        <begin position="758"/>
        <end position="768"/>
    </location>
</feature>
<dbReference type="EMBL" id="SIDB01000007">
    <property type="protein sequence ID" value="KAI3430525.1"/>
    <property type="molecule type" value="Genomic_DNA"/>
</dbReference>
<dbReference type="GO" id="GO:0006974">
    <property type="term" value="P:DNA damage response"/>
    <property type="evidence" value="ECO:0007669"/>
    <property type="project" value="InterPro"/>
</dbReference>
<feature type="region of interest" description="Disordered" evidence="1">
    <location>
        <begin position="796"/>
        <end position="817"/>
    </location>
</feature>
<dbReference type="AlphaFoldDB" id="A0A9D4YWN4"/>
<feature type="compositionally biased region" description="Gly residues" evidence="1">
    <location>
        <begin position="96"/>
        <end position="105"/>
    </location>
</feature>
<feature type="region of interest" description="Disordered" evidence="1">
    <location>
        <begin position="695"/>
        <end position="769"/>
    </location>
</feature>